<reference evidence="13 14" key="1">
    <citation type="journal article" date="2023" name="Hortic Res">
        <title>Pangenome of water caltrop reveals structural variations and asymmetric subgenome divergence after allopolyploidization.</title>
        <authorList>
            <person name="Zhang X."/>
            <person name="Chen Y."/>
            <person name="Wang L."/>
            <person name="Yuan Y."/>
            <person name="Fang M."/>
            <person name="Shi L."/>
            <person name="Lu R."/>
            <person name="Comes H.P."/>
            <person name="Ma Y."/>
            <person name="Chen Y."/>
            <person name="Huang G."/>
            <person name="Zhou Y."/>
            <person name="Zheng Z."/>
            <person name="Qiu Y."/>
        </authorList>
    </citation>
    <scope>NUCLEOTIDE SEQUENCE [LARGE SCALE GENOMIC DNA]</scope>
    <source>
        <strain evidence="13">F231</strain>
    </source>
</reference>
<evidence type="ECO:0000256" key="11">
    <source>
        <dbReference type="SAM" id="Phobius"/>
    </source>
</evidence>
<evidence type="ECO:0000313" key="14">
    <source>
        <dbReference type="Proteomes" id="UP001346149"/>
    </source>
</evidence>
<dbReference type="PIRSF" id="PIRSF017209">
    <property type="entry name" value="Memb_At2g17000_prd"/>
    <property type="match status" value="1"/>
</dbReference>
<comment type="similarity">
    <text evidence="2 9">Belongs to the MscS (TC 1.A.23) family.</text>
</comment>
<evidence type="ECO:0000256" key="6">
    <source>
        <dbReference type="ARBA" id="ARBA00023065"/>
    </source>
</evidence>
<dbReference type="Pfam" id="PF00924">
    <property type="entry name" value="MS_channel_2nd"/>
    <property type="match status" value="1"/>
</dbReference>
<evidence type="ECO:0000313" key="13">
    <source>
        <dbReference type="EMBL" id="KAK4785041.1"/>
    </source>
</evidence>
<dbReference type="GO" id="GO:0006820">
    <property type="term" value="P:monoatomic anion transport"/>
    <property type="evidence" value="ECO:0007669"/>
    <property type="project" value="TreeGrafter"/>
</dbReference>
<name>A0AAN7R2N0_TRANT</name>
<evidence type="ECO:0000256" key="10">
    <source>
        <dbReference type="SAM" id="MobiDB-lite"/>
    </source>
</evidence>
<comment type="caution">
    <text evidence="13">The sequence shown here is derived from an EMBL/GenBank/DDBJ whole genome shotgun (WGS) entry which is preliminary data.</text>
</comment>
<feature type="region of interest" description="Disordered" evidence="10">
    <location>
        <begin position="34"/>
        <end position="107"/>
    </location>
</feature>
<sequence>MGRAENRSSAKGNGMPKVDDSDNLLWSRASFESWRGDGTSRGVPEQRCYGREGGGDGGREEPQRAMNGRPSRRELHQRLQGSGGFFSFEMDSSMQRQQQEEEVSNAESITLSQILEWPSMIQSGFSRTENDRQAARVQGSYSEGEDGQAMGCTSSAAMPHSTTSSFKRPSMIQTNKNVSRLLEPPEQKRASPGPRPDDEEDDPFLEEDCPQNYKNAKISVLTLLESLTLLLIIAALICSLTVPYIKLKRLWHLELWKWEVLVLVLICGRLVSSWGIRVIVFFIERNFLLRKRVLYFVYGLRKSVQNSIWLGLVLITWHLLFDENVQKATRSQQLQYVSKALVCLLVGTLIWLVKTLIVKVLASSFHVNNYFDRIQESLFNQYVMETLTGPPLIEMRKLEEEDEKMVIEVQKLLKAGVTIIPPIIEEAAATAPLRSGISTRAIGAGIMGKRPVGDDEITIDHLHRLSPRNISAWNMKRLMNLICYGNLTTLDEQITGQDNVSTKEISSELEAMAAARNLFYNVARPGSNYIYIEDLMRFMPEDEALMTLNLFDGASESHRITKSALKNWVVNAFRDRRALALSLDDTKTAVKKLHQIVNVIVRVLVLIVWLLILGLITGKFLVLISSQILLVVFMFGNSCKTAFECIIFLFVMHPFDVGDRCEIDGVEMIVEEMNILTTVFLRSDNLKIIYPNSQLAIKCIHNHRRSPDMGDFVEFFIHISTPPETIAAMKQRITSYIESKSEHWCPEPMIVLIDFEKLNKLKFQVWLTHRTNHQDMTEKYTRKELLMEEMVNIFKELDIQYRLRRASLPVIPNNNPQPHLPFWTATSSSG</sequence>
<dbReference type="InterPro" id="IPR010920">
    <property type="entry name" value="LSM_dom_sf"/>
</dbReference>
<evidence type="ECO:0000256" key="4">
    <source>
        <dbReference type="ARBA" id="ARBA00022692"/>
    </source>
</evidence>
<evidence type="ECO:0000259" key="12">
    <source>
        <dbReference type="Pfam" id="PF00924"/>
    </source>
</evidence>
<keyword evidence="4 11" id="KW-0812">Transmembrane</keyword>
<feature type="compositionally biased region" description="Acidic residues" evidence="10">
    <location>
        <begin position="197"/>
        <end position="206"/>
    </location>
</feature>
<dbReference type="GO" id="GO:0008381">
    <property type="term" value="F:mechanosensitive monoatomic ion channel activity"/>
    <property type="evidence" value="ECO:0007669"/>
    <property type="project" value="TreeGrafter"/>
</dbReference>
<feature type="transmembrane region" description="Helical" evidence="11">
    <location>
        <begin position="220"/>
        <end position="245"/>
    </location>
</feature>
<feature type="transmembrane region" description="Helical" evidence="11">
    <location>
        <begin position="260"/>
        <end position="283"/>
    </location>
</feature>
<dbReference type="GO" id="GO:0005886">
    <property type="term" value="C:plasma membrane"/>
    <property type="evidence" value="ECO:0007669"/>
    <property type="project" value="UniProtKB-UniRule"/>
</dbReference>
<evidence type="ECO:0000256" key="8">
    <source>
        <dbReference type="ARBA" id="ARBA00023303"/>
    </source>
</evidence>
<dbReference type="InterPro" id="IPR016688">
    <property type="entry name" value="MscS-like_plants/fungi"/>
</dbReference>
<evidence type="ECO:0000256" key="5">
    <source>
        <dbReference type="ARBA" id="ARBA00022989"/>
    </source>
</evidence>
<comment type="subcellular location">
    <subcellularLocation>
        <location evidence="1">Membrane</location>
        <topology evidence="1">Multi-pass membrane protein</topology>
    </subcellularLocation>
</comment>
<evidence type="ECO:0000256" key="7">
    <source>
        <dbReference type="ARBA" id="ARBA00023136"/>
    </source>
</evidence>
<keyword evidence="6" id="KW-0406">Ion transport</keyword>
<evidence type="ECO:0000256" key="3">
    <source>
        <dbReference type="ARBA" id="ARBA00022448"/>
    </source>
</evidence>
<keyword evidence="5 11" id="KW-1133">Transmembrane helix</keyword>
<accession>A0AAN7R2N0</accession>
<organism evidence="13 14">
    <name type="scientific">Trapa natans</name>
    <name type="common">Water chestnut</name>
    <dbReference type="NCBI Taxonomy" id="22666"/>
    <lineage>
        <taxon>Eukaryota</taxon>
        <taxon>Viridiplantae</taxon>
        <taxon>Streptophyta</taxon>
        <taxon>Embryophyta</taxon>
        <taxon>Tracheophyta</taxon>
        <taxon>Spermatophyta</taxon>
        <taxon>Magnoliopsida</taxon>
        <taxon>eudicotyledons</taxon>
        <taxon>Gunneridae</taxon>
        <taxon>Pentapetalae</taxon>
        <taxon>rosids</taxon>
        <taxon>malvids</taxon>
        <taxon>Myrtales</taxon>
        <taxon>Lythraceae</taxon>
        <taxon>Trapa</taxon>
    </lineage>
</organism>
<keyword evidence="7 9" id="KW-0472">Membrane</keyword>
<dbReference type="AlphaFoldDB" id="A0AAN7R2N0"/>
<proteinExistence type="inferred from homology"/>
<keyword evidence="3" id="KW-0813">Transport</keyword>
<protein>
    <recommendedName>
        <fullName evidence="9">Mechanosensitive ion channel protein</fullName>
    </recommendedName>
</protein>
<feature type="compositionally biased region" description="Polar residues" evidence="10">
    <location>
        <begin position="151"/>
        <end position="178"/>
    </location>
</feature>
<dbReference type="InterPro" id="IPR023408">
    <property type="entry name" value="MscS_beta-dom_sf"/>
</dbReference>
<feature type="region of interest" description="Disordered" evidence="10">
    <location>
        <begin position="1"/>
        <end position="22"/>
    </location>
</feature>
<feature type="region of interest" description="Disordered" evidence="10">
    <location>
        <begin position="127"/>
        <end position="206"/>
    </location>
</feature>
<dbReference type="GO" id="GO:0050982">
    <property type="term" value="P:detection of mechanical stimulus"/>
    <property type="evidence" value="ECO:0007669"/>
    <property type="project" value="UniProtKB-ARBA"/>
</dbReference>
<dbReference type="SUPFAM" id="SSF50182">
    <property type="entry name" value="Sm-like ribonucleoproteins"/>
    <property type="match status" value="1"/>
</dbReference>
<dbReference type="Proteomes" id="UP001346149">
    <property type="component" value="Unassembled WGS sequence"/>
</dbReference>
<dbReference type="Gene3D" id="2.30.30.60">
    <property type="match status" value="1"/>
</dbReference>
<feature type="transmembrane region" description="Helical" evidence="11">
    <location>
        <begin position="333"/>
        <end position="353"/>
    </location>
</feature>
<keyword evidence="14" id="KW-1185">Reference proteome</keyword>
<dbReference type="PANTHER" id="PTHR31618">
    <property type="entry name" value="MECHANOSENSITIVE ION CHANNEL PROTEIN 5"/>
    <property type="match status" value="1"/>
</dbReference>
<evidence type="ECO:0000256" key="9">
    <source>
        <dbReference type="PIRNR" id="PIRNR017209"/>
    </source>
</evidence>
<feature type="transmembrane region" description="Helical" evidence="11">
    <location>
        <begin position="599"/>
        <end position="622"/>
    </location>
</feature>
<feature type="transmembrane region" description="Helical" evidence="11">
    <location>
        <begin position="304"/>
        <end position="321"/>
    </location>
</feature>
<dbReference type="InterPro" id="IPR006685">
    <property type="entry name" value="MscS_channel_2nd"/>
</dbReference>
<evidence type="ECO:0000256" key="1">
    <source>
        <dbReference type="ARBA" id="ARBA00004141"/>
    </source>
</evidence>
<feature type="transmembrane region" description="Helical" evidence="11">
    <location>
        <begin position="628"/>
        <end position="651"/>
    </location>
</feature>
<dbReference type="FunFam" id="2.30.30.60:FF:000003">
    <property type="entry name" value="Predicted mechanosensitive ion channel"/>
    <property type="match status" value="1"/>
</dbReference>
<gene>
    <name evidence="13" type="ORF">SAY86_001730</name>
</gene>
<dbReference type="EMBL" id="JAXQNO010000013">
    <property type="protein sequence ID" value="KAK4785041.1"/>
    <property type="molecule type" value="Genomic_DNA"/>
</dbReference>
<evidence type="ECO:0000256" key="2">
    <source>
        <dbReference type="ARBA" id="ARBA00008017"/>
    </source>
</evidence>
<feature type="domain" description="Mechanosensitive ion channel MscS" evidence="12">
    <location>
        <begin position="647"/>
        <end position="705"/>
    </location>
</feature>
<feature type="compositionally biased region" description="Basic and acidic residues" evidence="10">
    <location>
        <begin position="48"/>
        <end position="63"/>
    </location>
</feature>
<keyword evidence="8" id="KW-0407">Ion channel</keyword>
<dbReference type="PANTHER" id="PTHR31618:SF27">
    <property type="entry name" value="MECHANOSENSITIVE ION CHANNEL PROTEIN"/>
    <property type="match status" value="1"/>
</dbReference>